<evidence type="ECO:0000256" key="1">
    <source>
        <dbReference type="ARBA" id="ARBA00022801"/>
    </source>
</evidence>
<keyword evidence="1 3" id="KW-0378">Hydrolase</keyword>
<dbReference type="Pfam" id="PF07859">
    <property type="entry name" value="Abhydrolase_3"/>
    <property type="match status" value="1"/>
</dbReference>
<dbReference type="InterPro" id="IPR013094">
    <property type="entry name" value="AB_hydrolase_3"/>
</dbReference>
<proteinExistence type="predicted"/>
<evidence type="ECO:0000259" key="2">
    <source>
        <dbReference type="Pfam" id="PF07859"/>
    </source>
</evidence>
<dbReference type="InterPro" id="IPR050300">
    <property type="entry name" value="GDXG_lipolytic_enzyme"/>
</dbReference>
<evidence type="ECO:0000313" key="4">
    <source>
        <dbReference type="Proteomes" id="UP001150217"/>
    </source>
</evidence>
<gene>
    <name evidence="3" type="ORF">C8R41DRAFT_923940</name>
</gene>
<organism evidence="3 4">
    <name type="scientific">Lentinula lateritia</name>
    <dbReference type="NCBI Taxonomy" id="40482"/>
    <lineage>
        <taxon>Eukaryota</taxon>
        <taxon>Fungi</taxon>
        <taxon>Dikarya</taxon>
        <taxon>Basidiomycota</taxon>
        <taxon>Agaricomycotina</taxon>
        <taxon>Agaricomycetes</taxon>
        <taxon>Agaricomycetidae</taxon>
        <taxon>Agaricales</taxon>
        <taxon>Marasmiineae</taxon>
        <taxon>Omphalotaceae</taxon>
        <taxon>Lentinula</taxon>
    </lineage>
</organism>
<sequence length="232" mass="25737">MLSLLKLQPFKGLYLFYQLISTVLIRLPIWVLTSIPKSWRPRPHWMMRRSVKLKVVRHMIALTTTIGPLKLVKDELERWTKVSQVISIGIPGYWQHKQGSTIEVAAPPMPGEKVIYNLHGGGYITFSAHPSDMIAAIARGLLQHVDSVHCVFSSEYRLSSGEGVRAQNPFPAALIDALAGYVYLVNTVKFDPADIILVGDSAGGNLALALTRYLIEHQNSGLGRPQTLKCLA</sequence>
<evidence type="ECO:0000313" key="3">
    <source>
        <dbReference type="EMBL" id="KAJ4474176.1"/>
    </source>
</evidence>
<comment type="caution">
    <text evidence="3">The sequence shown here is derived from an EMBL/GenBank/DDBJ whole genome shotgun (WGS) entry which is preliminary data.</text>
</comment>
<dbReference type="Proteomes" id="UP001150217">
    <property type="component" value="Unassembled WGS sequence"/>
</dbReference>
<dbReference type="EMBL" id="JANVFT010000078">
    <property type="protein sequence ID" value="KAJ4474176.1"/>
    <property type="molecule type" value="Genomic_DNA"/>
</dbReference>
<dbReference type="InterPro" id="IPR029058">
    <property type="entry name" value="AB_hydrolase_fold"/>
</dbReference>
<reference evidence="3" key="1">
    <citation type="submission" date="2022-08" db="EMBL/GenBank/DDBJ databases">
        <title>A Global Phylogenomic Analysis of the Shiitake Genus Lentinula.</title>
        <authorList>
            <consortium name="DOE Joint Genome Institute"/>
            <person name="Sierra-Patev S."/>
            <person name="Min B."/>
            <person name="Naranjo-Ortiz M."/>
            <person name="Looney B."/>
            <person name="Konkel Z."/>
            <person name="Slot J.C."/>
            <person name="Sakamoto Y."/>
            <person name="Steenwyk J.L."/>
            <person name="Rokas A."/>
            <person name="Carro J."/>
            <person name="Camarero S."/>
            <person name="Ferreira P."/>
            <person name="Molpeceres G."/>
            <person name="Ruiz-Duenas F.J."/>
            <person name="Serrano A."/>
            <person name="Henrissat B."/>
            <person name="Drula E."/>
            <person name="Hughes K.W."/>
            <person name="Mata J.L."/>
            <person name="Ishikawa N.K."/>
            <person name="Vargas-Isla R."/>
            <person name="Ushijima S."/>
            <person name="Smith C.A."/>
            <person name="Ahrendt S."/>
            <person name="Andreopoulos W."/>
            <person name="He G."/>
            <person name="Labutti K."/>
            <person name="Lipzen A."/>
            <person name="Ng V."/>
            <person name="Riley R."/>
            <person name="Sandor L."/>
            <person name="Barry K."/>
            <person name="Martinez A.T."/>
            <person name="Xiao Y."/>
            <person name="Gibbons J.G."/>
            <person name="Terashima K."/>
            <person name="Grigoriev I.V."/>
            <person name="Hibbett D.S."/>
        </authorList>
    </citation>
    <scope>NUCLEOTIDE SEQUENCE</scope>
    <source>
        <strain evidence="3">RHP3577 ss4</strain>
    </source>
</reference>
<dbReference type="PANTHER" id="PTHR48081">
    <property type="entry name" value="AB HYDROLASE SUPERFAMILY PROTEIN C4A8.06C"/>
    <property type="match status" value="1"/>
</dbReference>
<dbReference type="PANTHER" id="PTHR48081:SF8">
    <property type="entry name" value="ALPHA_BETA HYDROLASE FOLD-3 DOMAIN-CONTAINING PROTEIN-RELATED"/>
    <property type="match status" value="1"/>
</dbReference>
<dbReference type="SUPFAM" id="SSF53474">
    <property type="entry name" value="alpha/beta-Hydrolases"/>
    <property type="match status" value="1"/>
</dbReference>
<dbReference type="Gene3D" id="3.40.50.1820">
    <property type="entry name" value="alpha/beta hydrolase"/>
    <property type="match status" value="1"/>
</dbReference>
<protein>
    <submittedName>
        <fullName evidence="3">Alpha/Beta hydrolase protein</fullName>
    </submittedName>
</protein>
<name>A0ABQ8V4P8_9AGAR</name>
<keyword evidence="4" id="KW-1185">Reference proteome</keyword>
<accession>A0ABQ8V4P8</accession>
<feature type="domain" description="Alpha/beta hydrolase fold-3" evidence="2">
    <location>
        <begin position="117"/>
        <end position="218"/>
    </location>
</feature>
<dbReference type="GO" id="GO:0016787">
    <property type="term" value="F:hydrolase activity"/>
    <property type="evidence" value="ECO:0007669"/>
    <property type="project" value="UniProtKB-KW"/>
</dbReference>